<keyword evidence="2" id="KW-1185">Reference proteome</keyword>
<evidence type="ECO:0000313" key="1">
    <source>
        <dbReference type="EMBL" id="PWQ92777.1"/>
    </source>
</evidence>
<protein>
    <recommendedName>
        <fullName evidence="3">Sulfur relay protein DsrC</fullName>
    </recommendedName>
</protein>
<dbReference type="Proteomes" id="UP000245539">
    <property type="component" value="Unassembled WGS sequence"/>
</dbReference>
<dbReference type="RefSeq" id="WP_109839327.1">
    <property type="nucleotide sequence ID" value="NZ_QGKM01000076.1"/>
</dbReference>
<dbReference type="OrthoDB" id="9799857at2"/>
<organism evidence="1 2">
    <name type="scientific">Leucothrix pacifica</name>
    <dbReference type="NCBI Taxonomy" id="1247513"/>
    <lineage>
        <taxon>Bacteria</taxon>
        <taxon>Pseudomonadati</taxon>
        <taxon>Pseudomonadota</taxon>
        <taxon>Gammaproteobacteria</taxon>
        <taxon>Thiotrichales</taxon>
        <taxon>Thiotrichaceae</taxon>
        <taxon>Leucothrix</taxon>
    </lineage>
</organism>
<evidence type="ECO:0000313" key="2">
    <source>
        <dbReference type="Proteomes" id="UP000245539"/>
    </source>
</evidence>
<comment type="caution">
    <text evidence="1">The sequence shown here is derived from an EMBL/GenBank/DDBJ whole genome shotgun (WGS) entry which is preliminary data.</text>
</comment>
<reference evidence="1 2" key="1">
    <citation type="submission" date="2018-05" db="EMBL/GenBank/DDBJ databases">
        <title>Leucothrix arctica sp. nov., isolated from Arctic seawater.</title>
        <authorList>
            <person name="Choi A."/>
            <person name="Baek K."/>
        </authorList>
    </citation>
    <scope>NUCLEOTIDE SEQUENCE [LARGE SCALE GENOMIC DNA]</scope>
    <source>
        <strain evidence="1 2">JCM 18388</strain>
    </source>
</reference>
<evidence type="ECO:0008006" key="3">
    <source>
        <dbReference type="Google" id="ProtNLM"/>
    </source>
</evidence>
<gene>
    <name evidence="1" type="ORF">DKW60_19405</name>
</gene>
<sequence length="65" mass="7540">MLVLSEVLLKEGHNVKSFEELVTLIQRIAVENGEIHFEVDIEPPAYSDRPHEWHDQLNLAFESAR</sequence>
<name>A0A317C3A3_9GAMM</name>
<proteinExistence type="predicted"/>
<dbReference type="EMBL" id="QGKM01000076">
    <property type="protein sequence ID" value="PWQ92777.1"/>
    <property type="molecule type" value="Genomic_DNA"/>
</dbReference>
<accession>A0A317C3A3</accession>
<dbReference type="AlphaFoldDB" id="A0A317C3A3"/>